<evidence type="ECO:0000313" key="3">
    <source>
        <dbReference type="EMBL" id="MCC9642265.1"/>
    </source>
</evidence>
<reference evidence="3" key="1">
    <citation type="submission" date="2021-11" db="EMBL/GenBank/DDBJ databases">
        <title>Genome sequence.</title>
        <authorList>
            <person name="Sun Q."/>
        </authorList>
    </citation>
    <scope>NUCLEOTIDE SEQUENCE</scope>
    <source>
        <strain evidence="3">JC740</strain>
    </source>
</reference>
<dbReference type="EMBL" id="JAJKFW010000020">
    <property type="protein sequence ID" value="MCC9642265.1"/>
    <property type="molecule type" value="Genomic_DNA"/>
</dbReference>
<sequence length="132" mass="13995">MGWMIGVGLLLIALASLSAISALISAVRFVARNDQTPLIAYTLPAIAAIVGSLCFLIVRFARMPPFLYDDIGVAGLGFLLLAVAVGLYPHRTASHDPDGGSPSRAPEPGLRPVSKWLTLHSRPGDGQRYADD</sequence>
<comment type="caution">
    <text evidence="3">The sequence shown here is derived from an EMBL/GenBank/DDBJ whole genome shotgun (WGS) entry which is preliminary data.</text>
</comment>
<name>A0ABS8NFD8_9BACT</name>
<keyword evidence="2" id="KW-0812">Transmembrane</keyword>
<keyword evidence="2" id="KW-0472">Membrane</keyword>
<keyword evidence="2" id="KW-1133">Transmembrane helix</keyword>
<organism evidence="3 4">
    <name type="scientific">Rhodopirellula halodulae</name>
    <dbReference type="NCBI Taxonomy" id="2894198"/>
    <lineage>
        <taxon>Bacteria</taxon>
        <taxon>Pseudomonadati</taxon>
        <taxon>Planctomycetota</taxon>
        <taxon>Planctomycetia</taxon>
        <taxon>Pirellulales</taxon>
        <taxon>Pirellulaceae</taxon>
        <taxon>Rhodopirellula</taxon>
    </lineage>
</organism>
<evidence type="ECO:0000256" key="2">
    <source>
        <dbReference type="SAM" id="Phobius"/>
    </source>
</evidence>
<feature type="transmembrane region" description="Helical" evidence="2">
    <location>
        <begin position="38"/>
        <end position="58"/>
    </location>
</feature>
<dbReference type="Proteomes" id="UP001430306">
    <property type="component" value="Unassembled WGS sequence"/>
</dbReference>
<feature type="transmembrane region" description="Helical" evidence="2">
    <location>
        <begin position="70"/>
        <end position="88"/>
    </location>
</feature>
<dbReference type="RefSeq" id="WP_230273063.1">
    <property type="nucleotide sequence ID" value="NZ_JAJKFW010000020.1"/>
</dbReference>
<evidence type="ECO:0000313" key="4">
    <source>
        <dbReference type="Proteomes" id="UP001430306"/>
    </source>
</evidence>
<proteinExistence type="predicted"/>
<keyword evidence="4" id="KW-1185">Reference proteome</keyword>
<feature type="region of interest" description="Disordered" evidence="1">
    <location>
        <begin position="93"/>
        <end position="132"/>
    </location>
</feature>
<feature type="compositionally biased region" description="Basic and acidic residues" evidence="1">
    <location>
        <begin position="122"/>
        <end position="132"/>
    </location>
</feature>
<evidence type="ECO:0000256" key="1">
    <source>
        <dbReference type="SAM" id="MobiDB-lite"/>
    </source>
</evidence>
<gene>
    <name evidence="3" type="ORF">LOC71_08260</name>
</gene>
<protein>
    <submittedName>
        <fullName evidence="3">Uncharacterized protein</fullName>
    </submittedName>
</protein>
<accession>A0ABS8NFD8</accession>